<dbReference type="PANTHER" id="PTHR41542">
    <property type="entry name" value="BLL5807 PROTEIN"/>
    <property type="match status" value="1"/>
</dbReference>
<gene>
    <name evidence="4" type="ORF">MNBD_GAMMA04-553</name>
</gene>
<evidence type="ECO:0000256" key="1">
    <source>
        <dbReference type="SAM" id="MobiDB-lite"/>
    </source>
</evidence>
<dbReference type="SMART" id="SM00978">
    <property type="entry name" value="Tim44"/>
    <property type="match status" value="1"/>
</dbReference>
<dbReference type="EMBL" id="UOFB01000237">
    <property type="protein sequence ID" value="VAW48100.1"/>
    <property type="molecule type" value="Genomic_DNA"/>
</dbReference>
<feature type="domain" description="Tim44-like" evidence="3">
    <location>
        <begin position="166"/>
        <end position="297"/>
    </location>
</feature>
<feature type="non-terminal residue" evidence="4">
    <location>
        <position position="1"/>
    </location>
</feature>
<feature type="compositionally biased region" description="Polar residues" evidence="1">
    <location>
        <begin position="133"/>
        <end position="157"/>
    </location>
</feature>
<evidence type="ECO:0000256" key="2">
    <source>
        <dbReference type="SAM" id="Phobius"/>
    </source>
</evidence>
<feature type="transmembrane region" description="Helical" evidence="2">
    <location>
        <begin position="61"/>
        <end position="79"/>
    </location>
</feature>
<dbReference type="SUPFAM" id="SSF54427">
    <property type="entry name" value="NTF2-like"/>
    <property type="match status" value="1"/>
</dbReference>
<dbReference type="InterPro" id="IPR007379">
    <property type="entry name" value="Tim44-like_dom"/>
</dbReference>
<keyword evidence="2" id="KW-1133">Transmembrane helix</keyword>
<dbReference type="AlphaFoldDB" id="A0A3B0W6P9"/>
<dbReference type="PANTHER" id="PTHR41542:SF1">
    <property type="entry name" value="BLL5807 PROTEIN"/>
    <property type="match status" value="1"/>
</dbReference>
<organism evidence="4">
    <name type="scientific">hydrothermal vent metagenome</name>
    <dbReference type="NCBI Taxonomy" id="652676"/>
    <lineage>
        <taxon>unclassified sequences</taxon>
        <taxon>metagenomes</taxon>
        <taxon>ecological metagenomes</taxon>
    </lineage>
</organism>
<sequence>FALFTISQAADAKRFGGGKSFGYSKSVPSKSFDKSKKAPQAAPKAAPAAAGAGAKSRSGMMGVLGGLAAGGLLAAMFMGDGFEGIQIMDILLFALLAFVLFKLFRHFAGRSRAEGSPQPAYQANHEPMEEPSATPQKQNLASRETAQEYQPQSGESIFGSNLGTSVSEEAVVVSEAPAWFDAESFAEGAKGHFVTLQKAWDNKDLSEVESYCSSELFEAIKQEMKDIQAGENHTVVDTLDAEIADMAIDGDYFIVSIRFTGFIKEGASEDAHAFNEIWHIRRLANDEGTWQVAGIQQNS</sequence>
<evidence type="ECO:0000259" key="3">
    <source>
        <dbReference type="SMART" id="SM00978"/>
    </source>
</evidence>
<feature type="region of interest" description="Disordered" evidence="1">
    <location>
        <begin position="112"/>
        <end position="157"/>
    </location>
</feature>
<feature type="transmembrane region" description="Helical" evidence="2">
    <location>
        <begin position="85"/>
        <end position="104"/>
    </location>
</feature>
<proteinExistence type="predicted"/>
<accession>A0A3B0W6P9</accession>
<feature type="region of interest" description="Disordered" evidence="1">
    <location>
        <begin position="15"/>
        <end position="50"/>
    </location>
</feature>
<reference evidence="4" key="1">
    <citation type="submission" date="2018-06" db="EMBL/GenBank/DDBJ databases">
        <authorList>
            <person name="Zhirakovskaya E."/>
        </authorList>
    </citation>
    <scope>NUCLEOTIDE SEQUENCE</scope>
</reference>
<keyword evidence="2" id="KW-0812">Transmembrane</keyword>
<dbReference type="Pfam" id="PF04280">
    <property type="entry name" value="Tim44"/>
    <property type="match status" value="1"/>
</dbReference>
<protein>
    <submittedName>
        <fullName evidence="4">Putative membrane protein</fullName>
    </submittedName>
</protein>
<evidence type="ECO:0000313" key="4">
    <source>
        <dbReference type="EMBL" id="VAW48100.1"/>
    </source>
</evidence>
<name>A0A3B0W6P9_9ZZZZ</name>
<keyword evidence="2" id="KW-0472">Membrane</keyword>
<dbReference type="InterPro" id="IPR032710">
    <property type="entry name" value="NTF2-like_dom_sf"/>
</dbReference>
<dbReference type="Gene3D" id="3.10.450.240">
    <property type="match status" value="1"/>
</dbReference>
<feature type="compositionally biased region" description="Low complexity" evidence="1">
    <location>
        <begin position="38"/>
        <end position="50"/>
    </location>
</feature>